<protein>
    <submittedName>
        <fullName evidence="2">Uncharacterized protein</fullName>
    </submittedName>
</protein>
<sequence>MLERKTLLVVVLLLIVACSSESNNTYKADSSDIEIYLTSLGVIDKEFLSEENISVSNTINVIIAEEVELLFVEVFLDQKLYKTFDKSTFSFSIDTNQMDDGIHLLSIRFHTNTEDVIEKSVNFKIDKTGPKLKKSEIDKINVCKETLIQPLISDALSNVKSVNVFLDDELIAQFNNETEYSVLLNPENYNLGTKYLKFIMTDEFENVSKDSLEVDIQEGLLSINFPDNFTRKDTDKFYVILSDSDGNFIESHTHSDKAEILDLCVSEVFDENNSYTLSFVEEFQSSIYRFYIYSNLTKDNVGEILTFKSRPNFLKNSILNIDIPFYQNGYEISARGLGYSMMKQNENSIMSGHYTTSYNDNLGSEKVFVKYYNKNNLNDYKWIFLDDVQNRNTLSIEDFSEDNVDYKTILVNNNNYNLAPLLYIYGFENEAHYNTINGHQLYGDYLADGIYNSYRYFYANIFHETFYTLTTSNYSHTSNYSIQGIGIPPQILDVPDDIVTCNFSNNKLTFSGLPDYEVGRVMLNNRDVENITAICTFNGKANEINLPKLPDHLFSQNVRDVFNSSRLNLAQAMAEDYSDFNSYEDYLSKVLVTSTPFYISSAQRQRVYFNANGIYSYFPLTEFPYNQAF</sequence>
<dbReference type="Proteomes" id="UP001156141">
    <property type="component" value="Unassembled WGS sequence"/>
</dbReference>
<name>A0ABS9RF62_9FLAO</name>
<feature type="signal peptide" evidence="1">
    <location>
        <begin position="1"/>
        <end position="22"/>
    </location>
</feature>
<evidence type="ECO:0000313" key="2">
    <source>
        <dbReference type="EMBL" id="MCH4551542.1"/>
    </source>
</evidence>
<evidence type="ECO:0000313" key="3">
    <source>
        <dbReference type="Proteomes" id="UP001156141"/>
    </source>
</evidence>
<keyword evidence="1" id="KW-0732">Signal</keyword>
<dbReference type="RefSeq" id="WP_240571871.1">
    <property type="nucleotide sequence ID" value="NZ_CP136709.1"/>
</dbReference>
<feature type="chain" id="PRO_5046073506" evidence="1">
    <location>
        <begin position="23"/>
        <end position="629"/>
    </location>
</feature>
<comment type="caution">
    <text evidence="2">The sequence shown here is derived from an EMBL/GenBank/DDBJ whole genome shotgun (WGS) entry which is preliminary data.</text>
</comment>
<dbReference type="EMBL" id="JAKVQD010000001">
    <property type="protein sequence ID" value="MCH4551542.1"/>
    <property type="molecule type" value="Genomic_DNA"/>
</dbReference>
<organism evidence="2 3">
    <name type="scientific">Aestuariibaculum lutulentum</name>
    <dbReference type="NCBI Taxonomy" id="2920935"/>
    <lineage>
        <taxon>Bacteria</taxon>
        <taxon>Pseudomonadati</taxon>
        <taxon>Bacteroidota</taxon>
        <taxon>Flavobacteriia</taxon>
        <taxon>Flavobacteriales</taxon>
        <taxon>Flavobacteriaceae</taxon>
    </lineage>
</organism>
<gene>
    <name evidence="2" type="ORF">MKW35_02835</name>
</gene>
<keyword evidence="3" id="KW-1185">Reference proteome</keyword>
<proteinExistence type="predicted"/>
<dbReference type="PROSITE" id="PS51257">
    <property type="entry name" value="PROKAR_LIPOPROTEIN"/>
    <property type="match status" value="1"/>
</dbReference>
<evidence type="ECO:0000256" key="1">
    <source>
        <dbReference type="SAM" id="SignalP"/>
    </source>
</evidence>
<accession>A0ABS9RF62</accession>
<reference evidence="2" key="1">
    <citation type="submission" date="2022-02" db="EMBL/GenBank/DDBJ databases">
        <title>Aestuariibaculum sp., a marine bacterium isolated from sediment in Guangxi.</title>
        <authorList>
            <person name="Ying J."/>
        </authorList>
    </citation>
    <scope>NUCLEOTIDE SEQUENCE</scope>
    <source>
        <strain evidence="2">L182</strain>
    </source>
</reference>